<dbReference type="Gene3D" id="1.10.150.120">
    <property type="entry name" value="[2Fe-2S]-binding domain"/>
    <property type="match status" value="1"/>
</dbReference>
<proteinExistence type="predicted"/>
<feature type="domain" description="2Fe-2S ferredoxin-type" evidence="6">
    <location>
        <begin position="3"/>
        <end position="79"/>
    </location>
</feature>
<reference evidence="8" key="1">
    <citation type="submission" date="2016-10" db="EMBL/GenBank/DDBJ databases">
        <authorList>
            <person name="Varghese N."/>
            <person name="Submissions S."/>
        </authorList>
    </citation>
    <scope>NUCLEOTIDE SEQUENCE [LARGE SCALE GENOMIC DNA]</scope>
    <source>
        <strain evidence="8">DSM 24450</strain>
    </source>
</reference>
<evidence type="ECO:0000256" key="3">
    <source>
        <dbReference type="ARBA" id="ARBA00023002"/>
    </source>
</evidence>
<dbReference type="InterPro" id="IPR051452">
    <property type="entry name" value="Diverse_Oxidoreductases"/>
</dbReference>
<dbReference type="InterPro" id="IPR036884">
    <property type="entry name" value="2Fe-2S-bd_dom_sf"/>
</dbReference>
<keyword evidence="5" id="KW-0411">Iron-sulfur</keyword>
<dbReference type="CDD" id="cd00207">
    <property type="entry name" value="fer2"/>
    <property type="match status" value="1"/>
</dbReference>
<keyword evidence="3" id="KW-0560">Oxidoreductase</keyword>
<dbReference type="PROSITE" id="PS00197">
    <property type="entry name" value="2FE2S_FER_1"/>
    <property type="match status" value="1"/>
</dbReference>
<dbReference type="EMBL" id="FOZP01000002">
    <property type="protein sequence ID" value="SFS40960.1"/>
    <property type="molecule type" value="Genomic_DNA"/>
</dbReference>
<keyword evidence="1" id="KW-0001">2Fe-2S</keyword>
<organism evidence="7 8">
    <name type="scientific">Lutibacter maritimus</name>
    <dbReference type="NCBI Taxonomy" id="593133"/>
    <lineage>
        <taxon>Bacteria</taxon>
        <taxon>Pseudomonadati</taxon>
        <taxon>Bacteroidota</taxon>
        <taxon>Flavobacteriia</taxon>
        <taxon>Flavobacteriales</taxon>
        <taxon>Flavobacteriaceae</taxon>
        <taxon>Lutibacter</taxon>
    </lineage>
</organism>
<dbReference type="Pfam" id="PF00111">
    <property type="entry name" value="Fer2"/>
    <property type="match status" value="1"/>
</dbReference>
<keyword evidence="4" id="KW-0408">Iron</keyword>
<dbReference type="AlphaFoldDB" id="A0A1I6PLE9"/>
<evidence type="ECO:0000256" key="2">
    <source>
        <dbReference type="ARBA" id="ARBA00022723"/>
    </source>
</evidence>
<dbReference type="Gene3D" id="3.10.20.30">
    <property type="match status" value="1"/>
</dbReference>
<dbReference type="RefSeq" id="WP_090223583.1">
    <property type="nucleotide sequence ID" value="NZ_FOZP01000002.1"/>
</dbReference>
<evidence type="ECO:0000313" key="8">
    <source>
        <dbReference type="Proteomes" id="UP000199312"/>
    </source>
</evidence>
<accession>A0A1I6PLE9</accession>
<dbReference type="Pfam" id="PF01799">
    <property type="entry name" value="Fer2_2"/>
    <property type="match status" value="1"/>
</dbReference>
<name>A0A1I6PLE9_9FLAO</name>
<dbReference type="SUPFAM" id="SSF47741">
    <property type="entry name" value="CO dehydrogenase ISP C-domain like"/>
    <property type="match status" value="1"/>
</dbReference>
<evidence type="ECO:0000256" key="4">
    <source>
        <dbReference type="ARBA" id="ARBA00023004"/>
    </source>
</evidence>
<gene>
    <name evidence="7" type="ORF">SAMN04488006_1157</name>
</gene>
<evidence type="ECO:0000313" key="7">
    <source>
        <dbReference type="EMBL" id="SFS40960.1"/>
    </source>
</evidence>
<evidence type="ECO:0000256" key="1">
    <source>
        <dbReference type="ARBA" id="ARBA00022714"/>
    </source>
</evidence>
<dbReference type="InterPro" id="IPR006058">
    <property type="entry name" value="2Fe2S_fd_BS"/>
</dbReference>
<dbReference type="OrthoDB" id="9796880at2"/>
<keyword evidence="2" id="KW-0479">Metal-binding</keyword>
<dbReference type="Proteomes" id="UP000199312">
    <property type="component" value="Unassembled WGS sequence"/>
</dbReference>
<keyword evidence="8" id="KW-1185">Reference proteome</keyword>
<dbReference type="InterPro" id="IPR036010">
    <property type="entry name" value="2Fe-2S_ferredoxin-like_sf"/>
</dbReference>
<dbReference type="GO" id="GO:0016491">
    <property type="term" value="F:oxidoreductase activity"/>
    <property type="evidence" value="ECO:0007669"/>
    <property type="project" value="UniProtKB-KW"/>
</dbReference>
<dbReference type="InterPro" id="IPR002888">
    <property type="entry name" value="2Fe-2S-bd"/>
</dbReference>
<evidence type="ECO:0000256" key="5">
    <source>
        <dbReference type="ARBA" id="ARBA00023014"/>
    </source>
</evidence>
<dbReference type="InterPro" id="IPR001041">
    <property type="entry name" value="2Fe-2S_ferredoxin-type"/>
</dbReference>
<dbReference type="GO" id="GO:0051537">
    <property type="term" value="F:2 iron, 2 sulfur cluster binding"/>
    <property type="evidence" value="ECO:0007669"/>
    <property type="project" value="UniProtKB-KW"/>
</dbReference>
<sequence>MYKAVNFKLNGEVVSVDVFGDETLLTVIRTYLDKTGTKYGCGIGQCGACTVLIDNEAIRSCMILVEDVQNKEITTIEGLESKNGDLHPIQKAFVELDALQCGFCTPGMILNAYGLLLKNPTPTRQEVLDGMEENLCRCGSYNRIIDAILKAAKELNEKVKI</sequence>
<protein>
    <submittedName>
        <fullName evidence="7">Carbon-monoxide dehydrogenase small subunit</fullName>
    </submittedName>
</protein>
<dbReference type="STRING" id="593133.SAMN04488006_1157"/>
<evidence type="ECO:0000259" key="6">
    <source>
        <dbReference type="PROSITE" id="PS51085"/>
    </source>
</evidence>
<dbReference type="PROSITE" id="PS51085">
    <property type="entry name" value="2FE2S_FER_2"/>
    <property type="match status" value="1"/>
</dbReference>
<dbReference type="PANTHER" id="PTHR44379:SF2">
    <property type="entry name" value="BLR6218 PROTEIN"/>
    <property type="match status" value="1"/>
</dbReference>
<dbReference type="InterPro" id="IPR012675">
    <property type="entry name" value="Beta-grasp_dom_sf"/>
</dbReference>
<dbReference type="PANTHER" id="PTHR44379">
    <property type="entry name" value="OXIDOREDUCTASE WITH IRON-SULFUR SUBUNIT"/>
    <property type="match status" value="1"/>
</dbReference>
<dbReference type="SUPFAM" id="SSF54292">
    <property type="entry name" value="2Fe-2S ferredoxin-like"/>
    <property type="match status" value="1"/>
</dbReference>
<dbReference type="GO" id="GO:0046872">
    <property type="term" value="F:metal ion binding"/>
    <property type="evidence" value="ECO:0007669"/>
    <property type="project" value="UniProtKB-KW"/>
</dbReference>